<dbReference type="InterPro" id="IPR052323">
    <property type="entry name" value="LRP2-binding"/>
</dbReference>
<protein>
    <recommendedName>
        <fullName evidence="6">LRP2-binding protein</fullName>
    </recommendedName>
</protein>
<dbReference type="GO" id="GO:0005737">
    <property type="term" value="C:cytoplasm"/>
    <property type="evidence" value="ECO:0007669"/>
    <property type="project" value="UniProtKB-SubCell"/>
</dbReference>
<gene>
    <name evidence="7" type="ORF">HNAJ_LOCUS1742</name>
</gene>
<dbReference type="Gene3D" id="1.25.40.10">
    <property type="entry name" value="Tetratricopeptide repeat domain"/>
    <property type="match status" value="1"/>
</dbReference>
<keyword evidence="8" id="KW-1185">Reference proteome</keyword>
<dbReference type="Proteomes" id="UP000278807">
    <property type="component" value="Unassembled WGS sequence"/>
</dbReference>
<accession>A0A0R3T3X7</accession>
<evidence type="ECO:0000256" key="2">
    <source>
        <dbReference type="ARBA" id="ARBA00022490"/>
    </source>
</evidence>
<organism evidence="9">
    <name type="scientific">Rodentolepis nana</name>
    <name type="common">Dwarf tapeworm</name>
    <name type="synonym">Hymenolepis nana</name>
    <dbReference type="NCBI Taxonomy" id="102285"/>
    <lineage>
        <taxon>Eukaryota</taxon>
        <taxon>Metazoa</taxon>
        <taxon>Spiralia</taxon>
        <taxon>Lophotrochozoa</taxon>
        <taxon>Platyhelminthes</taxon>
        <taxon>Cestoda</taxon>
        <taxon>Eucestoda</taxon>
        <taxon>Cyclophyllidea</taxon>
        <taxon>Hymenolepididae</taxon>
        <taxon>Rodentolepis</taxon>
    </lineage>
</organism>
<evidence type="ECO:0000256" key="4">
    <source>
        <dbReference type="ARBA" id="ARBA00022803"/>
    </source>
</evidence>
<keyword evidence="2" id="KW-0963">Cytoplasm</keyword>
<dbReference type="InterPro" id="IPR011990">
    <property type="entry name" value="TPR-like_helical_dom_sf"/>
</dbReference>
<dbReference type="WBParaSite" id="HNAJ_0000174301-mRNA-1">
    <property type="protein sequence ID" value="HNAJ_0000174301-mRNA-1"/>
    <property type="gene ID" value="HNAJ_0000174301"/>
</dbReference>
<reference evidence="9" key="1">
    <citation type="submission" date="2017-02" db="UniProtKB">
        <authorList>
            <consortium name="WormBaseParasite"/>
        </authorList>
    </citation>
    <scope>IDENTIFICATION</scope>
</reference>
<dbReference type="EMBL" id="UZAE01000722">
    <property type="protein sequence ID" value="VDN97601.1"/>
    <property type="molecule type" value="Genomic_DNA"/>
</dbReference>
<evidence type="ECO:0000256" key="1">
    <source>
        <dbReference type="ARBA" id="ARBA00004496"/>
    </source>
</evidence>
<evidence type="ECO:0000256" key="3">
    <source>
        <dbReference type="ARBA" id="ARBA00022737"/>
    </source>
</evidence>
<evidence type="ECO:0000256" key="6">
    <source>
        <dbReference type="ARBA" id="ARBA00039954"/>
    </source>
</evidence>
<dbReference type="SUPFAM" id="SSF81901">
    <property type="entry name" value="HCP-like"/>
    <property type="match status" value="1"/>
</dbReference>
<evidence type="ECO:0000256" key="5">
    <source>
        <dbReference type="ARBA" id="ARBA00037614"/>
    </source>
</evidence>
<dbReference type="STRING" id="102285.A0A0R3T3X7"/>
<evidence type="ECO:0000313" key="8">
    <source>
        <dbReference type="Proteomes" id="UP000278807"/>
    </source>
</evidence>
<keyword evidence="3" id="KW-0677">Repeat</keyword>
<keyword evidence="4" id="KW-0802">TPR repeat</keyword>
<evidence type="ECO:0000313" key="9">
    <source>
        <dbReference type="WBParaSite" id="HNAJ_0000174301-mRNA-1"/>
    </source>
</evidence>
<dbReference type="PANTHER" id="PTHR44554:SF1">
    <property type="entry name" value="LRP2-BINDING PROTEIN"/>
    <property type="match status" value="1"/>
</dbReference>
<dbReference type="Pfam" id="PF08238">
    <property type="entry name" value="Sel1"/>
    <property type="match status" value="3"/>
</dbReference>
<dbReference type="AlphaFoldDB" id="A0A0R3T3X7"/>
<dbReference type="SMART" id="SM00671">
    <property type="entry name" value="SEL1"/>
    <property type="match status" value="3"/>
</dbReference>
<name>A0A0R3T3X7_RODNA</name>
<sequence length="269" mass="30458">MHCRPPCPFDSRWDLRNARKDEFSYYLIRHESGNLVYPSVNLYDDFIGSCKKFQIVEELGKVNPLIISENLENILKKRGTEPNEDRPDDAFQLGQILFEKENYSEALNYFKLAILGHDDPRAKYQIGVMLFDDLLDSEDVKQYQDPQKAAVYIMEGLLSLDRGIGAPLGNAEIVEAAAYNLFLAYVHGYGAKMSDEKALHYLKIAAESGNTKVSLKAQTAMGLFYSSLDHFDLGKAFYWHTEACQNGSIESQGGCYHNRGDTDFTSHLV</sequence>
<dbReference type="PANTHER" id="PTHR44554">
    <property type="entry name" value="LRP2-BINDING PROTEIN"/>
    <property type="match status" value="1"/>
</dbReference>
<dbReference type="InterPro" id="IPR006597">
    <property type="entry name" value="Sel1-like"/>
</dbReference>
<evidence type="ECO:0000313" key="7">
    <source>
        <dbReference type="EMBL" id="VDN97601.1"/>
    </source>
</evidence>
<comment type="subcellular location">
    <subcellularLocation>
        <location evidence="1">Cytoplasm</location>
    </subcellularLocation>
</comment>
<dbReference type="OrthoDB" id="2384430at2759"/>
<comment type="function">
    <text evidence="5">May act as an adapter that regulates LRP2 function.</text>
</comment>
<reference evidence="7 8" key="2">
    <citation type="submission" date="2018-11" db="EMBL/GenBank/DDBJ databases">
        <authorList>
            <consortium name="Pathogen Informatics"/>
        </authorList>
    </citation>
    <scope>NUCLEOTIDE SEQUENCE [LARGE SCALE GENOMIC DNA]</scope>
</reference>
<proteinExistence type="predicted"/>